<dbReference type="GO" id="GO:0003677">
    <property type="term" value="F:DNA binding"/>
    <property type="evidence" value="ECO:0007669"/>
    <property type="project" value="InterPro"/>
</dbReference>
<evidence type="ECO:0000259" key="2">
    <source>
        <dbReference type="Pfam" id="PF21861"/>
    </source>
</evidence>
<dbReference type="GO" id="GO:0003916">
    <property type="term" value="F:DNA topoisomerase activity"/>
    <property type="evidence" value="ECO:0007669"/>
    <property type="project" value="InterPro"/>
</dbReference>
<feature type="domain" description="Plasmid replication protein origin binding" evidence="1">
    <location>
        <begin position="1"/>
        <end position="82"/>
    </location>
</feature>
<comment type="caution">
    <text evidence="3">The sequence shown here is derived from an EMBL/GenBank/DDBJ whole genome shotgun (WGS) entry which is preliminary data.</text>
</comment>
<dbReference type="Pfam" id="PF21861">
    <property type="entry name" value="RepB_C"/>
    <property type="match status" value="1"/>
</dbReference>
<proteinExistence type="predicted"/>
<name>A0A8B3H1T7_LACPA</name>
<protein>
    <submittedName>
        <fullName evidence="3">Plasmid replication protein</fullName>
    </submittedName>
</protein>
<feature type="domain" description="Replication protein RepB C-terminal" evidence="2">
    <location>
        <begin position="89"/>
        <end position="146"/>
    </location>
</feature>
<gene>
    <name evidence="3" type="ORF">FAM6012_00267</name>
</gene>
<dbReference type="AlphaFoldDB" id="A0A8B3H1T7"/>
<dbReference type="EMBL" id="LKGI01000025">
    <property type="protein sequence ID" value="RNE33537.1"/>
    <property type="molecule type" value="Genomic_DNA"/>
</dbReference>
<reference evidence="3 4" key="1">
    <citation type="journal article" date="2018" name="Front. Microbiol.">
        <title>Conversion of Methionine to Cysteine in Lactobacillus paracasei Depends on the Highly Mobile cysK-ctl-cysE Gene Cluster.</title>
        <authorList>
            <person name="Wuthrich D."/>
            <person name="Irmler S."/>
            <person name="Berthoud H."/>
            <person name="Guggenbuhl B."/>
            <person name="Eugster E."/>
            <person name="Bruggmann R."/>
        </authorList>
    </citation>
    <scope>NUCLEOTIDE SEQUENCE [LARGE SCALE GENOMIC DNA]</scope>
    <source>
        <strain evidence="3 4">FAM6012</strain>
    </source>
</reference>
<accession>A0A8B3H1T7</accession>
<evidence type="ECO:0000313" key="4">
    <source>
        <dbReference type="Proteomes" id="UP000284123"/>
    </source>
</evidence>
<dbReference type="GO" id="GO:0006260">
    <property type="term" value="P:DNA replication"/>
    <property type="evidence" value="ECO:0007669"/>
    <property type="project" value="InterPro"/>
</dbReference>
<dbReference type="GO" id="GO:0005727">
    <property type="term" value="C:extrachromosomal circular DNA"/>
    <property type="evidence" value="ECO:0007669"/>
    <property type="project" value="InterPro"/>
</dbReference>
<dbReference type="InterPro" id="IPR002631">
    <property type="entry name" value="Plasmid_rep_OBD"/>
</dbReference>
<sequence length="150" mass="17302">MHDKDITPDGEIKKSHWHILLLFDGPTTYKNVKSISDLINSPIPQAIASSRGMVRYMIHMDNPEKYQYAKADIIGHGGADVDSFFEMTTTNRIQVLKDITLFVKETHVTSFADLTYYAIEYSDDWFDVLANHNTLFLNKLIDSEWQKKSK</sequence>
<dbReference type="Gene3D" id="3.40.1310.30">
    <property type="match status" value="1"/>
</dbReference>
<evidence type="ECO:0000313" key="3">
    <source>
        <dbReference type="EMBL" id="RNE33537.1"/>
    </source>
</evidence>
<dbReference type="InterPro" id="IPR053923">
    <property type="entry name" value="RepB_C"/>
</dbReference>
<dbReference type="Pfam" id="PF01719">
    <property type="entry name" value="Rep_OBD"/>
    <property type="match status" value="1"/>
</dbReference>
<evidence type="ECO:0000259" key="1">
    <source>
        <dbReference type="Pfam" id="PF01719"/>
    </source>
</evidence>
<organism evidence="3 4">
    <name type="scientific">Lacticaseibacillus paracasei</name>
    <name type="common">Lactobacillus paracasei</name>
    <dbReference type="NCBI Taxonomy" id="1597"/>
    <lineage>
        <taxon>Bacteria</taxon>
        <taxon>Bacillati</taxon>
        <taxon>Bacillota</taxon>
        <taxon>Bacilli</taxon>
        <taxon>Lactobacillales</taxon>
        <taxon>Lactobacillaceae</taxon>
        <taxon>Lacticaseibacillus</taxon>
    </lineage>
</organism>
<dbReference type="Proteomes" id="UP000284123">
    <property type="component" value="Unassembled WGS sequence"/>
</dbReference>